<dbReference type="Proteomes" id="UP001551011">
    <property type="component" value="Unassembled WGS sequence"/>
</dbReference>
<dbReference type="PANTHER" id="PTHR43365:SF1">
    <property type="entry name" value="ACETYL-COA C-ACYLTRANSFERASE"/>
    <property type="match status" value="1"/>
</dbReference>
<dbReference type="PROSITE" id="PS00737">
    <property type="entry name" value="THIOLASE_2"/>
    <property type="match status" value="1"/>
</dbReference>
<evidence type="ECO:0000256" key="4">
    <source>
        <dbReference type="RuleBase" id="RU003557"/>
    </source>
</evidence>
<dbReference type="CDD" id="cd00751">
    <property type="entry name" value="thiolase"/>
    <property type="match status" value="1"/>
</dbReference>
<dbReference type="InterPro" id="IPR020617">
    <property type="entry name" value="Thiolase_C"/>
</dbReference>
<dbReference type="NCBIfam" id="TIGR01930">
    <property type="entry name" value="AcCoA-C-Actrans"/>
    <property type="match status" value="1"/>
</dbReference>
<dbReference type="EMBL" id="JBFAEG010000042">
    <property type="protein sequence ID" value="MEU5712920.1"/>
    <property type="molecule type" value="Genomic_DNA"/>
</dbReference>
<sequence>MGNPVIVDAVRTPFGKRNGALSGMHPAHLLGRTLTEICDRSGIASGDVEQAIGGCVDQVGEQSSNVTRNAWLTAGLDTATACSTVHTQCGSAQQAVHLVAGLIAADAMGVGIACGVEVMSRVPLHSSIKAGPGHPRPESWPVDLPTQFVGADRIARDFGLSRRDLDAWGLLSQRRAADAWREERFVSEVFSVEVPELDEEGRPTGNTRVVSRDQGLRDTSSEALAALRPIEEDGLHTAGTTSQLSDGATAVLLMSESAAARHALPARARIRAQAVIGDDPYYHLNGPIAATARVLDRAGMTLDDIDVIEVNEAFAAVVLNWVRHYEADPARVNVNGGAIALGHPVGASGGRLVGTAVHQLERTGGTTALVVMCAGGAQATATIIERL</sequence>
<dbReference type="Pfam" id="PF02803">
    <property type="entry name" value="Thiolase_C"/>
    <property type="match status" value="1"/>
</dbReference>
<dbReference type="InterPro" id="IPR016039">
    <property type="entry name" value="Thiolase-like"/>
</dbReference>
<evidence type="ECO:0000256" key="3">
    <source>
        <dbReference type="ARBA" id="ARBA00023315"/>
    </source>
</evidence>
<evidence type="ECO:0000256" key="2">
    <source>
        <dbReference type="ARBA" id="ARBA00022679"/>
    </source>
</evidence>
<proteinExistence type="inferred from homology"/>
<dbReference type="PANTHER" id="PTHR43365">
    <property type="entry name" value="BLR7806 PROTEIN"/>
    <property type="match status" value="1"/>
</dbReference>
<dbReference type="NCBIfam" id="NF005889">
    <property type="entry name" value="PRK07850.1"/>
    <property type="match status" value="1"/>
</dbReference>
<keyword evidence="8" id="KW-1185">Reference proteome</keyword>
<evidence type="ECO:0000259" key="5">
    <source>
        <dbReference type="Pfam" id="PF00108"/>
    </source>
</evidence>
<dbReference type="InterPro" id="IPR020613">
    <property type="entry name" value="Thiolase_CS"/>
</dbReference>
<dbReference type="InterPro" id="IPR020616">
    <property type="entry name" value="Thiolase_N"/>
</dbReference>
<dbReference type="RefSeq" id="WP_030655369.1">
    <property type="nucleotide sequence ID" value="NZ_JBFAEG010000042.1"/>
</dbReference>
<gene>
    <name evidence="7" type="ORF">AB0H04_39895</name>
</gene>
<evidence type="ECO:0000313" key="8">
    <source>
        <dbReference type="Proteomes" id="UP001551011"/>
    </source>
</evidence>
<organism evidence="7 8">
    <name type="scientific">Streptomyces flaveolus</name>
    <dbReference type="NCBI Taxonomy" id="67297"/>
    <lineage>
        <taxon>Bacteria</taxon>
        <taxon>Bacillati</taxon>
        <taxon>Actinomycetota</taxon>
        <taxon>Actinomycetes</taxon>
        <taxon>Kitasatosporales</taxon>
        <taxon>Streptomycetaceae</taxon>
        <taxon>Streptomyces</taxon>
    </lineage>
</organism>
<dbReference type="SUPFAM" id="SSF53901">
    <property type="entry name" value="Thiolase-like"/>
    <property type="match status" value="2"/>
</dbReference>
<comment type="caution">
    <text evidence="7">The sequence shown here is derived from an EMBL/GenBank/DDBJ whole genome shotgun (WGS) entry which is preliminary data.</text>
</comment>
<comment type="similarity">
    <text evidence="1 4">Belongs to the thiolase-like superfamily. Thiolase family.</text>
</comment>
<name>A0ABV3AMB6_9ACTN</name>
<evidence type="ECO:0000256" key="1">
    <source>
        <dbReference type="ARBA" id="ARBA00010982"/>
    </source>
</evidence>
<dbReference type="InterPro" id="IPR002155">
    <property type="entry name" value="Thiolase"/>
</dbReference>
<dbReference type="Pfam" id="PF00108">
    <property type="entry name" value="Thiolase_N"/>
    <property type="match status" value="1"/>
</dbReference>
<feature type="domain" description="Thiolase C-terminal" evidence="6">
    <location>
        <begin position="266"/>
        <end position="386"/>
    </location>
</feature>
<dbReference type="Gene3D" id="3.40.47.10">
    <property type="match status" value="2"/>
</dbReference>
<protein>
    <submittedName>
        <fullName evidence="7">Steroid 3-ketoacyl-CoA thiolase</fullName>
    </submittedName>
</protein>
<dbReference type="PIRSF" id="PIRSF000429">
    <property type="entry name" value="Ac-CoA_Ac_transf"/>
    <property type="match status" value="1"/>
</dbReference>
<reference evidence="7 8" key="1">
    <citation type="submission" date="2024-06" db="EMBL/GenBank/DDBJ databases">
        <title>The Natural Products Discovery Center: Release of the First 8490 Sequenced Strains for Exploring Actinobacteria Biosynthetic Diversity.</title>
        <authorList>
            <person name="Kalkreuter E."/>
            <person name="Kautsar S.A."/>
            <person name="Yang D."/>
            <person name="Bader C.D."/>
            <person name="Teijaro C.N."/>
            <person name="Fluegel L."/>
            <person name="Davis C.M."/>
            <person name="Simpson J.R."/>
            <person name="Lauterbach L."/>
            <person name="Steele A.D."/>
            <person name="Gui C."/>
            <person name="Meng S."/>
            <person name="Li G."/>
            <person name="Viehrig K."/>
            <person name="Ye F."/>
            <person name="Su P."/>
            <person name="Kiefer A.F."/>
            <person name="Nichols A."/>
            <person name="Cepeda A.J."/>
            <person name="Yan W."/>
            <person name="Fan B."/>
            <person name="Jiang Y."/>
            <person name="Adhikari A."/>
            <person name="Zheng C.-J."/>
            <person name="Schuster L."/>
            <person name="Cowan T.M."/>
            <person name="Smanski M.J."/>
            <person name="Chevrette M.G."/>
            <person name="De Carvalho L.P.S."/>
            <person name="Shen B."/>
        </authorList>
    </citation>
    <scope>NUCLEOTIDE SEQUENCE [LARGE SCALE GENOMIC DNA]</scope>
    <source>
        <strain evidence="7 8">NPDC020594</strain>
    </source>
</reference>
<accession>A0ABV3AMB6</accession>
<evidence type="ECO:0000313" key="7">
    <source>
        <dbReference type="EMBL" id="MEU5712920.1"/>
    </source>
</evidence>
<evidence type="ECO:0000259" key="6">
    <source>
        <dbReference type="Pfam" id="PF02803"/>
    </source>
</evidence>
<feature type="domain" description="Thiolase N-terminal" evidence="5">
    <location>
        <begin position="5"/>
        <end position="257"/>
    </location>
</feature>
<keyword evidence="3 4" id="KW-0012">Acyltransferase</keyword>
<keyword evidence="2 4" id="KW-0808">Transferase</keyword>